<evidence type="ECO:0000313" key="1">
    <source>
        <dbReference type="EMBL" id="MBD2753746.1"/>
    </source>
</evidence>
<accession>A0A927GDN2</accession>
<evidence type="ECO:0000313" key="2">
    <source>
        <dbReference type="Proteomes" id="UP000653797"/>
    </source>
</evidence>
<dbReference type="EMBL" id="JACXAA010000004">
    <property type="protein sequence ID" value="MBD2753746.1"/>
    <property type="molecule type" value="Genomic_DNA"/>
</dbReference>
<organism evidence="1 2">
    <name type="scientific">Spirosoma validum</name>
    <dbReference type="NCBI Taxonomy" id="2771355"/>
    <lineage>
        <taxon>Bacteria</taxon>
        <taxon>Pseudomonadati</taxon>
        <taxon>Bacteroidota</taxon>
        <taxon>Cytophagia</taxon>
        <taxon>Cytophagales</taxon>
        <taxon>Cytophagaceae</taxon>
        <taxon>Spirosoma</taxon>
    </lineage>
</organism>
<gene>
    <name evidence="1" type="ORF">IC230_12650</name>
</gene>
<keyword evidence="2" id="KW-1185">Reference proteome</keyword>
<protein>
    <submittedName>
        <fullName evidence="1">Uncharacterized protein</fullName>
    </submittedName>
</protein>
<sequence>MPNLSANTLFHFTPRKWLLSIFENGFIPRYSAEFAPEQDKGYFNNFPIVKEFAKGEGGKLIEKDLTGSHQVTHYIPMICFCDIPLTSLVKHMNVYSSFGLGLTKEWAIAKKLNPIMYVNEESDYFGRIAGMLFMLDMTFRMLQEPYSQIENHFPNLHNNANFEKIGTMNIFQGQLFSDLYKYIKTHLKPYQTKNVYRNQPPPYRYYDEKEWRYVPFLPDSEKLPSLIEGILADDKIAALNKQMEKHPLSFTPKDVKYILVEKDSDIEFVVGILNDIRIRTNKFSPEDINQLTTKIMTRTQIEEDF</sequence>
<dbReference type="RefSeq" id="WP_191039394.1">
    <property type="nucleotide sequence ID" value="NZ_JACXAA010000004.1"/>
</dbReference>
<dbReference type="InterPro" id="IPR021223">
    <property type="entry name" value="AbiGi"/>
</dbReference>
<dbReference type="AlphaFoldDB" id="A0A927GDN2"/>
<proteinExistence type="predicted"/>
<name>A0A927GDN2_9BACT</name>
<dbReference type="Pfam" id="PF10899">
    <property type="entry name" value="AbiGi"/>
    <property type="match status" value="1"/>
</dbReference>
<comment type="caution">
    <text evidence="1">The sequence shown here is derived from an EMBL/GenBank/DDBJ whole genome shotgun (WGS) entry which is preliminary data.</text>
</comment>
<reference evidence="1" key="1">
    <citation type="submission" date="2020-09" db="EMBL/GenBank/DDBJ databases">
        <authorList>
            <person name="Kim M.K."/>
        </authorList>
    </citation>
    <scope>NUCLEOTIDE SEQUENCE</scope>
    <source>
        <strain evidence="1">BT704</strain>
    </source>
</reference>
<dbReference type="Proteomes" id="UP000653797">
    <property type="component" value="Unassembled WGS sequence"/>
</dbReference>